<dbReference type="AlphaFoldDB" id="A0A255ZGM2"/>
<keyword evidence="2" id="KW-1185">Reference proteome</keyword>
<organism evidence="1 2">
    <name type="scientific">Flavobacterium cyanobacteriorum</name>
    <dbReference type="NCBI Taxonomy" id="2022802"/>
    <lineage>
        <taxon>Bacteria</taxon>
        <taxon>Pseudomonadati</taxon>
        <taxon>Bacteroidota</taxon>
        <taxon>Flavobacteriia</taxon>
        <taxon>Flavobacteriales</taxon>
        <taxon>Flavobacteriaceae</taxon>
        <taxon>Flavobacterium</taxon>
    </lineage>
</organism>
<proteinExistence type="predicted"/>
<evidence type="ECO:0000313" key="2">
    <source>
        <dbReference type="Proteomes" id="UP000216605"/>
    </source>
</evidence>
<dbReference type="RefSeq" id="WP_094413036.1">
    <property type="nucleotide sequence ID" value="NZ_NOXV01000205.1"/>
</dbReference>
<dbReference type="OrthoDB" id="995454at2"/>
<evidence type="ECO:0008006" key="3">
    <source>
        <dbReference type="Google" id="ProtNLM"/>
    </source>
</evidence>
<reference evidence="1 2" key="1">
    <citation type="submission" date="2017-07" db="EMBL/GenBank/DDBJ databases">
        <title>Flavobacterium cyanobacteriorum sp. nov., isolated from cyanobacterial aggregates in a eutrophic lake.</title>
        <authorList>
            <person name="Cai H."/>
        </authorList>
    </citation>
    <scope>NUCLEOTIDE SEQUENCE [LARGE SCALE GENOMIC DNA]</scope>
    <source>
        <strain evidence="1 2">TH021</strain>
    </source>
</reference>
<gene>
    <name evidence="1" type="ORF">CHU92_04505</name>
</gene>
<dbReference type="Proteomes" id="UP000216605">
    <property type="component" value="Unassembled WGS sequence"/>
</dbReference>
<protein>
    <recommendedName>
        <fullName evidence="3">DUF4276 domain-containing protein</fullName>
    </recommendedName>
</protein>
<sequence length="199" mass="22531">MKVGFVFECQDQGPDELLYTQVAKDLCNNFEISQENISPLGNKHAVINDSALDVQTMIDNGCQYVFIIWDRMPKWGGTGKCDEHKATLTAKLLAAGIDMTKIIMCCIDEMLESWLIADGRGVTNYFQSINHLNPKFPDHKSKAEQTAPKQRLEAYNGRYNEYKDNLGILHGLNKDYSRAARWNDSFGEFVSAVQQICPQ</sequence>
<dbReference type="EMBL" id="NOXV01000205">
    <property type="protein sequence ID" value="OYQ40616.1"/>
    <property type="molecule type" value="Genomic_DNA"/>
</dbReference>
<accession>A0A255ZGM2</accession>
<comment type="caution">
    <text evidence="1">The sequence shown here is derived from an EMBL/GenBank/DDBJ whole genome shotgun (WGS) entry which is preliminary data.</text>
</comment>
<name>A0A255ZGM2_9FLAO</name>
<evidence type="ECO:0000313" key="1">
    <source>
        <dbReference type="EMBL" id="OYQ40616.1"/>
    </source>
</evidence>